<accession>A0A1E4SQR8</accession>
<dbReference type="GO" id="GO:0016020">
    <property type="term" value="C:membrane"/>
    <property type="evidence" value="ECO:0007669"/>
    <property type="project" value="TreeGrafter"/>
</dbReference>
<feature type="region of interest" description="Disordered" evidence="1">
    <location>
        <begin position="57"/>
        <end position="111"/>
    </location>
</feature>
<dbReference type="EMBL" id="KV453909">
    <property type="protein sequence ID" value="ODV81856.1"/>
    <property type="molecule type" value="Genomic_DNA"/>
</dbReference>
<feature type="transmembrane region" description="Helical" evidence="2">
    <location>
        <begin position="219"/>
        <end position="239"/>
    </location>
</feature>
<evidence type="ECO:0000256" key="2">
    <source>
        <dbReference type="SAM" id="Phobius"/>
    </source>
</evidence>
<sequence length="338" mass="37864">MSEFSNLKKADLVHVLKQLEIHTLSKDTKKVLLEKLNAYIAENPSDSTSKIQSIVDEKDELAEEATLAEDEEDDEAEDAETEDAEDDDDEEEAAVAAAEDDEDPDYNAPPPINLKQWVVDPIIDASEQWIARFYEYTDSVGITYLEYSDVLRERLSTTVTLNFVELLLEASFFLYTHVPVVALKNNALNHQLLKDNNSFFAESTLPTPELTALLQLSSLYTLALWGATAVALPLLVSYYVNFSRRVLVFDGAEGIVGRIYSYDPFIFAVAKVVIFYFVGQLGPLTNLHSLEGIWYALQNRFLIQVAVYSGFVKQLGAFPLVLGVANVAVALYSQFEDY</sequence>
<gene>
    <name evidence="3" type="ORF">CANTADRAFT_3916</name>
</gene>
<protein>
    <recommendedName>
        <fullName evidence="5">SAP domain-containing protein</fullName>
    </recommendedName>
</protein>
<dbReference type="AlphaFoldDB" id="A0A1E4SQR8"/>
<dbReference type="OrthoDB" id="4034134at2759"/>
<dbReference type="PANTHER" id="PTHR41807:SF1">
    <property type="entry name" value="GLUTATHIONE TRANSFERASE 3"/>
    <property type="match status" value="1"/>
</dbReference>
<name>A0A1E4SQR8_9ASCO</name>
<dbReference type="Proteomes" id="UP000094285">
    <property type="component" value="Unassembled WGS sequence"/>
</dbReference>
<feature type="compositionally biased region" description="Acidic residues" evidence="1">
    <location>
        <begin position="57"/>
        <end position="105"/>
    </location>
</feature>
<keyword evidence="2" id="KW-1133">Transmembrane helix</keyword>
<dbReference type="STRING" id="984487.A0A1E4SQR8"/>
<dbReference type="InterPro" id="IPR038872">
    <property type="entry name" value="Put_GTT3"/>
</dbReference>
<dbReference type="RefSeq" id="XP_020066978.1">
    <property type="nucleotide sequence ID" value="XM_020208787.1"/>
</dbReference>
<evidence type="ECO:0000313" key="4">
    <source>
        <dbReference type="Proteomes" id="UP000094285"/>
    </source>
</evidence>
<feature type="transmembrane region" description="Helical" evidence="2">
    <location>
        <begin position="259"/>
        <end position="281"/>
    </location>
</feature>
<keyword evidence="4" id="KW-1185">Reference proteome</keyword>
<evidence type="ECO:0000313" key="3">
    <source>
        <dbReference type="EMBL" id="ODV81856.1"/>
    </source>
</evidence>
<feature type="transmembrane region" description="Helical" evidence="2">
    <location>
        <begin position="317"/>
        <end position="335"/>
    </location>
</feature>
<proteinExistence type="predicted"/>
<keyword evidence="2" id="KW-0812">Transmembrane</keyword>
<dbReference type="GeneID" id="30982923"/>
<evidence type="ECO:0000256" key="1">
    <source>
        <dbReference type="SAM" id="MobiDB-lite"/>
    </source>
</evidence>
<organism evidence="3 4">
    <name type="scientific">Suhomyces tanzawaensis NRRL Y-17324</name>
    <dbReference type="NCBI Taxonomy" id="984487"/>
    <lineage>
        <taxon>Eukaryota</taxon>
        <taxon>Fungi</taxon>
        <taxon>Dikarya</taxon>
        <taxon>Ascomycota</taxon>
        <taxon>Saccharomycotina</taxon>
        <taxon>Pichiomycetes</taxon>
        <taxon>Debaryomycetaceae</taxon>
        <taxon>Suhomyces</taxon>
    </lineage>
</organism>
<evidence type="ECO:0008006" key="5">
    <source>
        <dbReference type="Google" id="ProtNLM"/>
    </source>
</evidence>
<reference evidence="4" key="1">
    <citation type="submission" date="2016-05" db="EMBL/GenBank/DDBJ databases">
        <title>Comparative genomics of biotechnologically important yeasts.</title>
        <authorList>
            <consortium name="DOE Joint Genome Institute"/>
            <person name="Riley R."/>
            <person name="Haridas S."/>
            <person name="Wolfe K.H."/>
            <person name="Lopes M.R."/>
            <person name="Hittinger C.T."/>
            <person name="Goker M."/>
            <person name="Salamov A."/>
            <person name="Wisecaver J."/>
            <person name="Long T.M."/>
            <person name="Aerts A.L."/>
            <person name="Barry K."/>
            <person name="Choi C."/>
            <person name="Clum A."/>
            <person name="Coughlan A.Y."/>
            <person name="Deshpande S."/>
            <person name="Douglass A.P."/>
            <person name="Hanson S.J."/>
            <person name="Klenk H.-P."/>
            <person name="Labutti K."/>
            <person name="Lapidus A."/>
            <person name="Lindquist E."/>
            <person name="Lipzen A."/>
            <person name="Meier-Kolthoff J.P."/>
            <person name="Ohm R.A."/>
            <person name="Otillar R.P."/>
            <person name="Pangilinan J."/>
            <person name="Peng Y."/>
            <person name="Rokas A."/>
            <person name="Rosa C.A."/>
            <person name="Scheuner C."/>
            <person name="Sibirny A.A."/>
            <person name="Slot J.C."/>
            <person name="Stielow J.B."/>
            <person name="Sun H."/>
            <person name="Kurtzman C.P."/>
            <person name="Blackwell M."/>
            <person name="Grigoriev I.V."/>
            <person name="Jeffries T.W."/>
        </authorList>
    </citation>
    <scope>NUCLEOTIDE SEQUENCE [LARGE SCALE GENOMIC DNA]</scope>
    <source>
        <strain evidence="4">NRRL Y-17324</strain>
    </source>
</reference>
<keyword evidence="2" id="KW-0472">Membrane</keyword>
<dbReference type="PANTHER" id="PTHR41807">
    <property type="entry name" value="GLUTATHIONE TRANSFERASE 3"/>
    <property type="match status" value="1"/>
</dbReference>